<sequence>MQDMRWYSAAEALGDGIIVLIGGYISGGYTRGPATVMNFMITTSGLNSYAHTYLMPWGKLLLVAVRWKIVTIDDVLVLWDPDQNIEAPLPDMPNGVVRVYPASGAVAMLPLTPATNYTPPLFSFAVVRTCPQITTEIARGHFIIPGHTPHQRTVNVSRPSLRTVLRQRTINTTQCSWAVQWVGLSTFPMGPCSSSTVLRTGPPVLQTRPSIS</sequence>
<gene>
    <name evidence="1" type="ORF">L210DRAFT_996375</name>
</gene>
<protein>
    <submittedName>
        <fullName evidence="1">Uncharacterized protein</fullName>
    </submittedName>
</protein>
<keyword evidence="2" id="KW-1185">Reference proteome</keyword>
<accession>A0AAD4GAW5</accession>
<reference evidence="1" key="1">
    <citation type="submission" date="2019-10" db="EMBL/GenBank/DDBJ databases">
        <authorList>
            <consortium name="DOE Joint Genome Institute"/>
            <person name="Kuo A."/>
            <person name="Miyauchi S."/>
            <person name="Kiss E."/>
            <person name="Drula E."/>
            <person name="Kohler A."/>
            <person name="Sanchez-Garcia M."/>
            <person name="Andreopoulos B."/>
            <person name="Barry K.W."/>
            <person name="Bonito G."/>
            <person name="Buee M."/>
            <person name="Carver A."/>
            <person name="Chen C."/>
            <person name="Cichocki N."/>
            <person name="Clum A."/>
            <person name="Culley D."/>
            <person name="Crous P.W."/>
            <person name="Fauchery L."/>
            <person name="Girlanda M."/>
            <person name="Hayes R."/>
            <person name="Keri Z."/>
            <person name="LaButti K."/>
            <person name="Lipzen A."/>
            <person name="Lombard V."/>
            <person name="Magnuson J."/>
            <person name="Maillard F."/>
            <person name="Morin E."/>
            <person name="Murat C."/>
            <person name="Nolan M."/>
            <person name="Ohm R."/>
            <person name="Pangilinan J."/>
            <person name="Pereira M."/>
            <person name="Perotto S."/>
            <person name="Peter M."/>
            <person name="Riley R."/>
            <person name="Sitrit Y."/>
            <person name="Stielow B."/>
            <person name="Szollosi G."/>
            <person name="Zifcakova L."/>
            <person name="Stursova M."/>
            <person name="Spatafora J.W."/>
            <person name="Tedersoo L."/>
            <person name="Vaario L.-M."/>
            <person name="Yamada A."/>
            <person name="Yan M."/>
            <person name="Wang P."/>
            <person name="Xu J."/>
            <person name="Bruns T."/>
            <person name="Baldrian P."/>
            <person name="Vilgalys R."/>
            <person name="Henrissat B."/>
            <person name="Grigoriev I.V."/>
            <person name="Hibbett D."/>
            <person name="Nagy L.G."/>
            <person name="Martin F.M."/>
        </authorList>
    </citation>
    <scope>NUCLEOTIDE SEQUENCE</scope>
    <source>
        <strain evidence="1">BED1</strain>
    </source>
</reference>
<proteinExistence type="predicted"/>
<dbReference type="PANTHER" id="PTHR32208">
    <property type="entry name" value="SECRETED PROTEIN-RELATED"/>
    <property type="match status" value="1"/>
</dbReference>
<evidence type="ECO:0000313" key="1">
    <source>
        <dbReference type="EMBL" id="KAF8432915.1"/>
    </source>
</evidence>
<dbReference type="AlphaFoldDB" id="A0AAD4GAW5"/>
<evidence type="ECO:0000313" key="2">
    <source>
        <dbReference type="Proteomes" id="UP001194468"/>
    </source>
</evidence>
<dbReference type="EMBL" id="WHUW01000037">
    <property type="protein sequence ID" value="KAF8432915.1"/>
    <property type="molecule type" value="Genomic_DNA"/>
</dbReference>
<reference evidence="1" key="2">
    <citation type="journal article" date="2020" name="Nat. Commun.">
        <title>Large-scale genome sequencing of mycorrhizal fungi provides insights into the early evolution of symbiotic traits.</title>
        <authorList>
            <person name="Miyauchi S."/>
            <person name="Kiss E."/>
            <person name="Kuo A."/>
            <person name="Drula E."/>
            <person name="Kohler A."/>
            <person name="Sanchez-Garcia M."/>
            <person name="Morin E."/>
            <person name="Andreopoulos B."/>
            <person name="Barry K.W."/>
            <person name="Bonito G."/>
            <person name="Buee M."/>
            <person name="Carver A."/>
            <person name="Chen C."/>
            <person name="Cichocki N."/>
            <person name="Clum A."/>
            <person name="Culley D."/>
            <person name="Crous P.W."/>
            <person name="Fauchery L."/>
            <person name="Girlanda M."/>
            <person name="Hayes R.D."/>
            <person name="Keri Z."/>
            <person name="LaButti K."/>
            <person name="Lipzen A."/>
            <person name="Lombard V."/>
            <person name="Magnuson J."/>
            <person name="Maillard F."/>
            <person name="Murat C."/>
            <person name="Nolan M."/>
            <person name="Ohm R.A."/>
            <person name="Pangilinan J."/>
            <person name="Pereira M.F."/>
            <person name="Perotto S."/>
            <person name="Peter M."/>
            <person name="Pfister S."/>
            <person name="Riley R."/>
            <person name="Sitrit Y."/>
            <person name="Stielow J.B."/>
            <person name="Szollosi G."/>
            <person name="Zifcakova L."/>
            <person name="Stursova M."/>
            <person name="Spatafora J.W."/>
            <person name="Tedersoo L."/>
            <person name="Vaario L.M."/>
            <person name="Yamada A."/>
            <person name="Yan M."/>
            <person name="Wang P."/>
            <person name="Xu J."/>
            <person name="Bruns T."/>
            <person name="Baldrian P."/>
            <person name="Vilgalys R."/>
            <person name="Dunand C."/>
            <person name="Henrissat B."/>
            <person name="Grigoriev I.V."/>
            <person name="Hibbett D."/>
            <person name="Nagy L.G."/>
            <person name="Martin F.M."/>
        </authorList>
    </citation>
    <scope>NUCLEOTIDE SEQUENCE</scope>
    <source>
        <strain evidence="1">BED1</strain>
    </source>
</reference>
<name>A0AAD4GAW5_BOLED</name>
<dbReference type="PANTHER" id="PTHR32208:SF21">
    <property type="entry name" value="LOW QUALITY PROTEIN: ALDEHYDE OXIDASE GLOX-LIKE"/>
    <property type="match status" value="1"/>
</dbReference>
<feature type="non-terminal residue" evidence="1">
    <location>
        <position position="212"/>
    </location>
</feature>
<organism evidence="1 2">
    <name type="scientific">Boletus edulis BED1</name>
    <dbReference type="NCBI Taxonomy" id="1328754"/>
    <lineage>
        <taxon>Eukaryota</taxon>
        <taxon>Fungi</taxon>
        <taxon>Dikarya</taxon>
        <taxon>Basidiomycota</taxon>
        <taxon>Agaricomycotina</taxon>
        <taxon>Agaricomycetes</taxon>
        <taxon>Agaricomycetidae</taxon>
        <taxon>Boletales</taxon>
        <taxon>Boletineae</taxon>
        <taxon>Boletaceae</taxon>
        <taxon>Boletoideae</taxon>
        <taxon>Boletus</taxon>
    </lineage>
</organism>
<comment type="caution">
    <text evidence="1">The sequence shown here is derived from an EMBL/GenBank/DDBJ whole genome shotgun (WGS) entry which is preliminary data.</text>
</comment>
<dbReference type="Proteomes" id="UP001194468">
    <property type="component" value="Unassembled WGS sequence"/>
</dbReference>